<proteinExistence type="inferred from homology"/>
<organism evidence="9 10">
    <name type="scientific">Euplotes crassus</name>
    <dbReference type="NCBI Taxonomy" id="5936"/>
    <lineage>
        <taxon>Eukaryota</taxon>
        <taxon>Sar</taxon>
        <taxon>Alveolata</taxon>
        <taxon>Ciliophora</taxon>
        <taxon>Intramacronucleata</taxon>
        <taxon>Spirotrichea</taxon>
        <taxon>Hypotrichia</taxon>
        <taxon>Euplotida</taxon>
        <taxon>Euplotidae</taxon>
        <taxon>Moneuplotes</taxon>
    </lineage>
</organism>
<feature type="signal peptide" evidence="7">
    <location>
        <begin position="1"/>
        <end position="17"/>
    </location>
</feature>
<dbReference type="Gene3D" id="3.20.20.190">
    <property type="entry name" value="Phosphatidylinositol (PI) phosphodiesterase"/>
    <property type="match status" value="1"/>
</dbReference>
<accession>A0AAD1XJ58</accession>
<dbReference type="PANTHER" id="PTHR43620:SF7">
    <property type="entry name" value="GLYCEROPHOSPHODIESTER PHOSPHODIESTERASE GDPD5-RELATED"/>
    <property type="match status" value="1"/>
</dbReference>
<dbReference type="GO" id="GO:0006629">
    <property type="term" value="P:lipid metabolic process"/>
    <property type="evidence" value="ECO:0007669"/>
    <property type="project" value="InterPro"/>
</dbReference>
<dbReference type="SUPFAM" id="SSF51695">
    <property type="entry name" value="PLC-like phosphodiesterases"/>
    <property type="match status" value="1"/>
</dbReference>
<evidence type="ECO:0000256" key="6">
    <source>
        <dbReference type="ARBA" id="ARBA00047512"/>
    </source>
</evidence>
<dbReference type="PANTHER" id="PTHR43620">
    <property type="entry name" value="GLYCEROPHOSPHORYL DIESTER PHOSPHODIESTERASE"/>
    <property type="match status" value="1"/>
</dbReference>
<dbReference type="PROSITE" id="PS51704">
    <property type="entry name" value="GP_PDE"/>
    <property type="match status" value="1"/>
</dbReference>
<dbReference type="GO" id="GO:0006071">
    <property type="term" value="P:glycerol metabolic process"/>
    <property type="evidence" value="ECO:0007669"/>
    <property type="project" value="UniProtKB-KW"/>
</dbReference>
<dbReference type="Proteomes" id="UP001295684">
    <property type="component" value="Unassembled WGS sequence"/>
</dbReference>
<dbReference type="EC" id="3.1.4.46" evidence="2"/>
<dbReference type="EMBL" id="CAMPGE010015052">
    <property type="protein sequence ID" value="CAI2373696.1"/>
    <property type="molecule type" value="Genomic_DNA"/>
</dbReference>
<feature type="chain" id="PRO_5042252368" description="glycerophosphodiester phosphodiesterase" evidence="7">
    <location>
        <begin position="18"/>
        <end position="367"/>
    </location>
</feature>
<dbReference type="AlphaFoldDB" id="A0AAD1XJ58"/>
<evidence type="ECO:0000256" key="4">
    <source>
        <dbReference type="ARBA" id="ARBA00022798"/>
    </source>
</evidence>
<evidence type="ECO:0000256" key="3">
    <source>
        <dbReference type="ARBA" id="ARBA00022729"/>
    </source>
</evidence>
<evidence type="ECO:0000313" key="10">
    <source>
        <dbReference type="Proteomes" id="UP001295684"/>
    </source>
</evidence>
<evidence type="ECO:0000256" key="5">
    <source>
        <dbReference type="ARBA" id="ARBA00022801"/>
    </source>
</evidence>
<gene>
    <name evidence="9" type="ORF">ECRASSUSDP1_LOCUS15042</name>
</gene>
<dbReference type="GO" id="GO:0008889">
    <property type="term" value="F:glycerophosphodiester phosphodiesterase activity"/>
    <property type="evidence" value="ECO:0007669"/>
    <property type="project" value="UniProtKB-EC"/>
</dbReference>
<evidence type="ECO:0000256" key="1">
    <source>
        <dbReference type="ARBA" id="ARBA00007277"/>
    </source>
</evidence>
<keyword evidence="3 7" id="KW-0732">Signal</keyword>
<feature type="domain" description="GP-PDE" evidence="8">
    <location>
        <begin position="43"/>
        <end position="353"/>
    </location>
</feature>
<dbReference type="InterPro" id="IPR030395">
    <property type="entry name" value="GP_PDE_dom"/>
</dbReference>
<reference evidence="9" key="1">
    <citation type="submission" date="2023-07" db="EMBL/GenBank/DDBJ databases">
        <authorList>
            <consortium name="AG Swart"/>
            <person name="Singh M."/>
            <person name="Singh A."/>
            <person name="Seah K."/>
            <person name="Emmerich C."/>
        </authorList>
    </citation>
    <scope>NUCLEOTIDE SEQUENCE</scope>
    <source>
        <strain evidence="9">DP1</strain>
    </source>
</reference>
<keyword evidence="10" id="KW-1185">Reference proteome</keyword>
<sequence>MKGLLLVLLCLLHQGLMYDHPDEVVWQNRNADIPYIANPDGTPYVISHRGACGQMPDHSSAAYATAYYDGTHFDEPDLQVTKDGVLFIMHNTCMKETTNIEKLHQFDDRRTDVKFSTNETELHCEDDYLVNDFTWQELIDAGLKVRNRFKTRSHYYDDLYPPMRLEDAIELMLDLNEKAPVKDRKFKTGLYIETKAVRFYKDERNVDIAQILYDTLEKYDLHTVEKATEKLPIFIESFEQDSLLYFKSKTDLPTVQLMTDSFEYDLDWISSYSNGVGPKHTFMFNYDGEEFNLDKPSRFIQQCHALDMRVHPWVFQDDILVYSEDAIDEAKIWETKGVDGYFTEFPHSTLNTLRYSEANRRKRLQSE</sequence>
<dbReference type="InterPro" id="IPR017946">
    <property type="entry name" value="PLC-like_Pdiesterase_TIM-brl"/>
</dbReference>
<evidence type="ECO:0000256" key="2">
    <source>
        <dbReference type="ARBA" id="ARBA00012247"/>
    </source>
</evidence>
<comment type="catalytic activity">
    <reaction evidence="6">
        <text>a sn-glycero-3-phosphodiester + H2O = an alcohol + sn-glycerol 3-phosphate + H(+)</text>
        <dbReference type="Rhea" id="RHEA:12969"/>
        <dbReference type="ChEBI" id="CHEBI:15377"/>
        <dbReference type="ChEBI" id="CHEBI:15378"/>
        <dbReference type="ChEBI" id="CHEBI:30879"/>
        <dbReference type="ChEBI" id="CHEBI:57597"/>
        <dbReference type="ChEBI" id="CHEBI:83408"/>
        <dbReference type="EC" id="3.1.4.46"/>
    </reaction>
</comment>
<evidence type="ECO:0000256" key="7">
    <source>
        <dbReference type="SAM" id="SignalP"/>
    </source>
</evidence>
<evidence type="ECO:0000313" key="9">
    <source>
        <dbReference type="EMBL" id="CAI2373696.1"/>
    </source>
</evidence>
<protein>
    <recommendedName>
        <fullName evidence="2">glycerophosphodiester phosphodiesterase</fullName>
        <ecNumber evidence="2">3.1.4.46</ecNumber>
    </recommendedName>
</protein>
<name>A0AAD1XJ58_EUPCR</name>
<keyword evidence="5" id="KW-0378">Hydrolase</keyword>
<comment type="caution">
    <text evidence="9">The sequence shown here is derived from an EMBL/GenBank/DDBJ whole genome shotgun (WGS) entry which is preliminary data.</text>
</comment>
<dbReference type="Pfam" id="PF03009">
    <property type="entry name" value="GDPD"/>
    <property type="match status" value="1"/>
</dbReference>
<evidence type="ECO:0000259" key="8">
    <source>
        <dbReference type="PROSITE" id="PS51704"/>
    </source>
</evidence>
<comment type="similarity">
    <text evidence="1">Belongs to the glycerophosphoryl diester phosphodiesterase family.</text>
</comment>
<keyword evidence="4" id="KW-0319">Glycerol metabolism</keyword>